<proteinExistence type="predicted"/>
<name>A0A0A9PR58_ARUDO</name>
<protein>
    <submittedName>
        <fullName evidence="1">Uncharacterized protein</fullName>
    </submittedName>
</protein>
<dbReference type="AlphaFoldDB" id="A0A0A9PR58"/>
<reference evidence="1" key="2">
    <citation type="journal article" date="2015" name="Data Brief">
        <title>Shoot transcriptome of the giant reed, Arundo donax.</title>
        <authorList>
            <person name="Barrero R.A."/>
            <person name="Guerrero F.D."/>
            <person name="Moolhuijzen P."/>
            <person name="Goolsby J.A."/>
            <person name="Tidwell J."/>
            <person name="Bellgard S.E."/>
            <person name="Bellgard M.I."/>
        </authorList>
    </citation>
    <scope>NUCLEOTIDE SEQUENCE</scope>
    <source>
        <tissue evidence="1">Shoot tissue taken approximately 20 cm above the soil surface</tissue>
    </source>
</reference>
<reference evidence="1" key="1">
    <citation type="submission" date="2014-09" db="EMBL/GenBank/DDBJ databases">
        <authorList>
            <person name="Magalhaes I.L.F."/>
            <person name="Oliveira U."/>
            <person name="Santos F.R."/>
            <person name="Vidigal T.H.D.A."/>
            <person name="Brescovit A.D."/>
            <person name="Santos A.J."/>
        </authorList>
    </citation>
    <scope>NUCLEOTIDE SEQUENCE</scope>
    <source>
        <tissue evidence="1">Shoot tissue taken approximately 20 cm above the soil surface</tissue>
    </source>
</reference>
<accession>A0A0A9PR58</accession>
<evidence type="ECO:0000313" key="1">
    <source>
        <dbReference type="EMBL" id="JAD70940.1"/>
    </source>
</evidence>
<sequence>MKTDVLICPIKMARIVKRWTTIEGS</sequence>
<organism evidence="1">
    <name type="scientific">Arundo donax</name>
    <name type="common">Giant reed</name>
    <name type="synonym">Donax arundinaceus</name>
    <dbReference type="NCBI Taxonomy" id="35708"/>
    <lineage>
        <taxon>Eukaryota</taxon>
        <taxon>Viridiplantae</taxon>
        <taxon>Streptophyta</taxon>
        <taxon>Embryophyta</taxon>
        <taxon>Tracheophyta</taxon>
        <taxon>Spermatophyta</taxon>
        <taxon>Magnoliopsida</taxon>
        <taxon>Liliopsida</taxon>
        <taxon>Poales</taxon>
        <taxon>Poaceae</taxon>
        <taxon>PACMAD clade</taxon>
        <taxon>Arundinoideae</taxon>
        <taxon>Arundineae</taxon>
        <taxon>Arundo</taxon>
    </lineage>
</organism>
<dbReference type="EMBL" id="GBRH01226955">
    <property type="protein sequence ID" value="JAD70940.1"/>
    <property type="molecule type" value="Transcribed_RNA"/>
</dbReference>